<dbReference type="InterPro" id="IPR005631">
    <property type="entry name" value="SDH"/>
</dbReference>
<dbReference type="EMBL" id="BTGU01015793">
    <property type="protein sequence ID" value="GMN73300.1"/>
    <property type="molecule type" value="Genomic_DNA"/>
</dbReference>
<dbReference type="PANTHER" id="PTHR12469:SF2">
    <property type="entry name" value="SUCCINATE DEHYDROGENASE ASSEMBLY FACTOR 2, MITOCHONDRIAL"/>
    <property type="match status" value="1"/>
</dbReference>
<evidence type="ECO:0000313" key="6">
    <source>
        <dbReference type="Proteomes" id="UP001187192"/>
    </source>
</evidence>
<dbReference type="SUPFAM" id="SSF109910">
    <property type="entry name" value="YgfY-like"/>
    <property type="match status" value="1"/>
</dbReference>
<proteinExistence type="predicted"/>
<reference evidence="3" key="1">
    <citation type="submission" date="2023-07" db="EMBL/GenBank/DDBJ databases">
        <title>draft genome sequence of fig (Ficus carica).</title>
        <authorList>
            <person name="Takahashi T."/>
            <person name="Nishimura K."/>
        </authorList>
    </citation>
    <scope>NUCLEOTIDE SEQUENCE</scope>
</reference>
<evidence type="ECO:0000256" key="1">
    <source>
        <dbReference type="ARBA" id="ARBA00023186"/>
    </source>
</evidence>
<dbReference type="Pfam" id="PF03937">
    <property type="entry name" value="Sdh5"/>
    <property type="match status" value="1"/>
</dbReference>
<evidence type="ECO:0000313" key="5">
    <source>
        <dbReference type="EMBL" id="GMN73300.1"/>
    </source>
</evidence>
<evidence type="ECO:0000313" key="3">
    <source>
        <dbReference type="EMBL" id="GMN73297.1"/>
    </source>
</evidence>
<organism evidence="3 6">
    <name type="scientific">Ficus carica</name>
    <name type="common">Common fig</name>
    <dbReference type="NCBI Taxonomy" id="3494"/>
    <lineage>
        <taxon>Eukaryota</taxon>
        <taxon>Viridiplantae</taxon>
        <taxon>Streptophyta</taxon>
        <taxon>Embryophyta</taxon>
        <taxon>Tracheophyta</taxon>
        <taxon>Spermatophyta</taxon>
        <taxon>Magnoliopsida</taxon>
        <taxon>eudicotyledons</taxon>
        <taxon>Gunneridae</taxon>
        <taxon>Pentapetalae</taxon>
        <taxon>rosids</taxon>
        <taxon>fabids</taxon>
        <taxon>Rosales</taxon>
        <taxon>Moraceae</taxon>
        <taxon>Ficeae</taxon>
        <taxon>Ficus</taxon>
    </lineage>
</organism>
<dbReference type="PANTHER" id="PTHR12469">
    <property type="entry name" value="PROTEIN EMI5 HOMOLOG, MITOCHONDRIAL"/>
    <property type="match status" value="1"/>
</dbReference>
<dbReference type="EMBL" id="BTGU01015792">
    <property type="protein sequence ID" value="GMN73298.1"/>
    <property type="molecule type" value="Genomic_DNA"/>
</dbReference>
<protein>
    <recommendedName>
        <fullName evidence="7">Succinate dehydrogenase assembly factor 2, mitochondrial</fullName>
    </recommendedName>
</protein>
<dbReference type="GO" id="GO:0006121">
    <property type="term" value="P:mitochondrial electron transport, succinate to ubiquinone"/>
    <property type="evidence" value="ECO:0007669"/>
    <property type="project" value="TreeGrafter"/>
</dbReference>
<comment type="caution">
    <text evidence="3">The sequence shown here is derived from an EMBL/GenBank/DDBJ whole genome shotgun (WGS) entry which is preliminary data.</text>
</comment>
<dbReference type="InterPro" id="IPR036714">
    <property type="entry name" value="SDH_sf"/>
</dbReference>
<name>A0AA88JIB7_FICCA</name>
<dbReference type="GO" id="GO:0005739">
    <property type="term" value="C:mitochondrion"/>
    <property type="evidence" value="ECO:0007669"/>
    <property type="project" value="TreeGrafter"/>
</dbReference>
<keyword evidence="1" id="KW-0143">Chaperone</keyword>
<gene>
    <name evidence="2" type="ORF">TIFTF001_054847</name>
    <name evidence="3" type="ORF">TIFTF001_054848</name>
    <name evidence="4" type="ORF">TIFTF001_054849</name>
    <name evidence="5" type="ORF">TIFTF001_054850</name>
</gene>
<dbReference type="Gene3D" id="1.10.150.250">
    <property type="entry name" value="Flavinator of succinate dehydrogenase"/>
    <property type="match status" value="1"/>
</dbReference>
<evidence type="ECO:0000313" key="2">
    <source>
        <dbReference type="EMBL" id="GMN73295.1"/>
    </source>
</evidence>
<evidence type="ECO:0000313" key="4">
    <source>
        <dbReference type="EMBL" id="GMN73298.1"/>
    </source>
</evidence>
<dbReference type="GO" id="GO:0006099">
    <property type="term" value="P:tricarboxylic acid cycle"/>
    <property type="evidence" value="ECO:0007669"/>
    <property type="project" value="TreeGrafter"/>
</dbReference>
<dbReference type="AlphaFoldDB" id="A0AA88JIB7"/>
<evidence type="ECO:0008006" key="7">
    <source>
        <dbReference type="Google" id="ProtNLM"/>
    </source>
</evidence>
<dbReference type="EMBL" id="BTGU01015790">
    <property type="protein sequence ID" value="GMN73295.1"/>
    <property type="molecule type" value="Genomic_DNA"/>
</dbReference>
<sequence>MGSLRRALITVDRLLKSTAATQGSLVAAASSLLRTEASIRPVSNCGISRFYSENHSNAQSLDVDLSNDESKRRLYNRLIYRSKQRGFLELDLVLGKWVEEHIHSMDENGIKALAYVLDLVNHSFWLGRSHNQIITNSWLDIGSDHCNVSCFGSLASSEIVLFVIRKS</sequence>
<dbReference type="Proteomes" id="UP001187192">
    <property type="component" value="Unassembled WGS sequence"/>
</dbReference>
<keyword evidence="6" id="KW-1185">Reference proteome</keyword>
<dbReference type="EMBL" id="BTGU01015791">
    <property type="protein sequence ID" value="GMN73297.1"/>
    <property type="molecule type" value="Genomic_DNA"/>
</dbReference>
<dbReference type="GO" id="GO:0034553">
    <property type="term" value="P:mitochondrial respiratory chain complex II assembly"/>
    <property type="evidence" value="ECO:0007669"/>
    <property type="project" value="TreeGrafter"/>
</dbReference>
<accession>A0AA88JIB7</accession>